<protein>
    <submittedName>
        <fullName evidence="1">Uncharacterized protein</fullName>
    </submittedName>
</protein>
<keyword evidence="2" id="KW-1185">Reference proteome</keyword>
<dbReference type="Proteomes" id="UP000310158">
    <property type="component" value="Unassembled WGS sequence"/>
</dbReference>
<comment type="caution">
    <text evidence="1">The sequence shown here is derived from an EMBL/GenBank/DDBJ whole genome shotgun (WGS) entry which is preliminary data.</text>
</comment>
<name>A0A4S4LPQ7_9AGAM</name>
<organism evidence="1 2">
    <name type="scientific">Bondarzewia mesenterica</name>
    <dbReference type="NCBI Taxonomy" id="1095465"/>
    <lineage>
        <taxon>Eukaryota</taxon>
        <taxon>Fungi</taxon>
        <taxon>Dikarya</taxon>
        <taxon>Basidiomycota</taxon>
        <taxon>Agaricomycotina</taxon>
        <taxon>Agaricomycetes</taxon>
        <taxon>Russulales</taxon>
        <taxon>Bondarzewiaceae</taxon>
        <taxon>Bondarzewia</taxon>
    </lineage>
</organism>
<dbReference type="AlphaFoldDB" id="A0A4S4LPQ7"/>
<sequence>MASHQHPNVNYSTHTYLTITFNPSSPYLSDPGSLSSVHPALAHIGQVGELRDIHIYSVPNDEWNKADGTIRDALRAKQAEGVLRVDVQTPKGRTKRDEL</sequence>
<dbReference type="EMBL" id="SGPL01000289">
    <property type="protein sequence ID" value="THH14264.1"/>
    <property type="molecule type" value="Genomic_DNA"/>
</dbReference>
<accession>A0A4S4LPQ7</accession>
<proteinExistence type="predicted"/>
<evidence type="ECO:0000313" key="2">
    <source>
        <dbReference type="Proteomes" id="UP000310158"/>
    </source>
</evidence>
<evidence type="ECO:0000313" key="1">
    <source>
        <dbReference type="EMBL" id="THH14264.1"/>
    </source>
</evidence>
<gene>
    <name evidence="1" type="ORF">EW146_g6048</name>
</gene>
<reference evidence="1 2" key="1">
    <citation type="submission" date="2019-02" db="EMBL/GenBank/DDBJ databases">
        <title>Genome sequencing of the rare red list fungi Bondarzewia mesenterica.</title>
        <authorList>
            <person name="Buettner E."/>
            <person name="Kellner H."/>
        </authorList>
    </citation>
    <scope>NUCLEOTIDE SEQUENCE [LARGE SCALE GENOMIC DNA]</scope>
    <source>
        <strain evidence="1 2">DSM 108281</strain>
    </source>
</reference>
<dbReference type="OrthoDB" id="2585179at2759"/>